<name>A0A1G2PIM7_9BACT</name>
<evidence type="ECO:0000256" key="5">
    <source>
        <dbReference type="ARBA" id="ARBA00022801"/>
    </source>
</evidence>
<accession>A0A1G2PIM7</accession>
<dbReference type="GO" id="GO:0006270">
    <property type="term" value="P:DNA replication initiation"/>
    <property type="evidence" value="ECO:0007669"/>
    <property type="project" value="TreeGrafter"/>
</dbReference>
<dbReference type="GO" id="GO:0016787">
    <property type="term" value="F:hydrolase activity"/>
    <property type="evidence" value="ECO:0007669"/>
    <property type="project" value="UniProtKB-KW"/>
</dbReference>
<dbReference type="Proteomes" id="UP000177629">
    <property type="component" value="Unassembled WGS sequence"/>
</dbReference>
<dbReference type="InterPro" id="IPR041236">
    <property type="entry name" value="PriA_C"/>
</dbReference>
<dbReference type="InterPro" id="IPR027417">
    <property type="entry name" value="P-loop_NTPase"/>
</dbReference>
<evidence type="ECO:0000256" key="6">
    <source>
        <dbReference type="ARBA" id="ARBA00022806"/>
    </source>
</evidence>
<proteinExistence type="predicted"/>
<dbReference type="GO" id="GO:0003677">
    <property type="term" value="F:DNA binding"/>
    <property type="evidence" value="ECO:0007669"/>
    <property type="project" value="UniProtKB-KW"/>
</dbReference>
<keyword evidence="8" id="KW-0067">ATP-binding</keyword>
<dbReference type="EMBL" id="MHSS01000008">
    <property type="protein sequence ID" value="OHA48170.1"/>
    <property type="molecule type" value="Genomic_DNA"/>
</dbReference>
<keyword evidence="5" id="KW-0378">Hydrolase</keyword>
<evidence type="ECO:0000256" key="2">
    <source>
        <dbReference type="ARBA" id="ARBA00022705"/>
    </source>
</evidence>
<dbReference type="PANTHER" id="PTHR30580">
    <property type="entry name" value="PRIMOSOMAL PROTEIN N"/>
    <property type="match status" value="1"/>
</dbReference>
<dbReference type="Pfam" id="PF18074">
    <property type="entry name" value="PriA_C"/>
    <property type="match status" value="1"/>
</dbReference>
<dbReference type="AlphaFoldDB" id="A0A1G2PIM7"/>
<evidence type="ECO:0000256" key="7">
    <source>
        <dbReference type="ARBA" id="ARBA00022833"/>
    </source>
</evidence>
<keyword evidence="7" id="KW-0862">Zinc</keyword>
<feature type="domain" description="Primosomal protein N' 3' DNA-binding" evidence="11">
    <location>
        <begin position="16"/>
        <end position="100"/>
    </location>
</feature>
<dbReference type="GO" id="GO:0006310">
    <property type="term" value="P:DNA recombination"/>
    <property type="evidence" value="ECO:0007669"/>
    <property type="project" value="InterPro"/>
</dbReference>
<keyword evidence="10" id="KW-0413">Isomerase</keyword>
<evidence type="ECO:0000256" key="8">
    <source>
        <dbReference type="ARBA" id="ARBA00022840"/>
    </source>
</evidence>
<organism evidence="13 14">
    <name type="scientific">Candidatus Terrybacteria bacterium RIFCSPHIGHO2_01_FULL_48_17</name>
    <dbReference type="NCBI Taxonomy" id="1802362"/>
    <lineage>
        <taxon>Bacteria</taxon>
        <taxon>Candidatus Terryibacteriota</taxon>
    </lineage>
</organism>
<dbReference type="InterPro" id="IPR041222">
    <property type="entry name" value="PriA_3primeBD"/>
</dbReference>
<evidence type="ECO:0000259" key="12">
    <source>
        <dbReference type="Pfam" id="PF18074"/>
    </source>
</evidence>
<keyword evidence="9" id="KW-0238">DNA-binding</keyword>
<keyword evidence="6" id="KW-0347">Helicase</keyword>
<protein>
    <submittedName>
        <fullName evidence="13">Primosomal protein N</fullName>
    </submittedName>
</protein>
<evidence type="ECO:0000256" key="10">
    <source>
        <dbReference type="ARBA" id="ARBA00023235"/>
    </source>
</evidence>
<dbReference type="STRING" id="1802362.A2806_00845"/>
<dbReference type="PANTHER" id="PTHR30580:SF0">
    <property type="entry name" value="PRIMOSOMAL PROTEIN N"/>
    <property type="match status" value="1"/>
</dbReference>
<sequence>MFVDVLPVIGIGFGIKALLTYRSQKSLHEGALVIVPFGPRRIPAFVVSLRKSKPPFLKIRDIEKTVTSSPFLIKSQWKMLLWLAEATATPPGQVARLFVPPWVMGETEHLKNPSQSFKPRKGQRKTVFDFGNNRKMRKAIQRSLLAKRQVLVLAPTNALAENLAEYLRHFQPTLYFGGNRTKERDLWNDIRIGKSALIIGSRSALFLPFSNLDLLAITDETNPLYFHEFTRPKFHIPTAAKFLAQKVHATLLLTGTVPSLDTWRRYEKAISLTLPQRNIQILDLKKRKRLQVFTKDALMLIDKTINNGGKIFIFAARRGEASVVVCRDCGAALVCPRCEAPMPVFRKNYKSGEIVLRCRHCGQELRMALACPVCRSLRLTPRGIAAQAIASDLAHHFPHAALFELSSDATSNQKAQKKILDEFAKTPKSILIATHMALAMNVPQTDLIIVATAEQLVAMQDFRAEERFFETIIRLKGMLEKTGTLAIQAWRTQNTLLDTAARGDWNHFAKQELILRKSLAWPPFRRIAKLTLENKNAEVAERQSQKLILQLKKSLSLIPYPISPEVIGPSPGLIPRPRGKHIRILIVKWKPGGEFDTLVERKIIKITPPEWEITINPSSII</sequence>
<reference evidence="13 14" key="1">
    <citation type="journal article" date="2016" name="Nat. Commun.">
        <title>Thousands of microbial genomes shed light on interconnected biogeochemical processes in an aquifer system.</title>
        <authorList>
            <person name="Anantharaman K."/>
            <person name="Brown C.T."/>
            <person name="Hug L.A."/>
            <person name="Sharon I."/>
            <person name="Castelle C.J."/>
            <person name="Probst A.J."/>
            <person name="Thomas B.C."/>
            <person name="Singh A."/>
            <person name="Wilkins M.J."/>
            <person name="Karaoz U."/>
            <person name="Brodie E.L."/>
            <person name="Williams K.H."/>
            <person name="Hubbard S.S."/>
            <person name="Banfield J.F."/>
        </authorList>
    </citation>
    <scope>NUCLEOTIDE SEQUENCE [LARGE SCALE GENOMIC DNA]</scope>
</reference>
<gene>
    <name evidence="13" type="ORF">A2806_00845</name>
</gene>
<feature type="domain" description="Primosomal protein N C-terminal" evidence="12">
    <location>
        <begin position="523"/>
        <end position="617"/>
    </location>
</feature>
<evidence type="ECO:0000256" key="9">
    <source>
        <dbReference type="ARBA" id="ARBA00023125"/>
    </source>
</evidence>
<comment type="caution">
    <text evidence="13">The sequence shown here is derived from an EMBL/GenBank/DDBJ whole genome shotgun (WGS) entry which is preliminary data.</text>
</comment>
<keyword evidence="4" id="KW-0547">Nucleotide-binding</keyword>
<dbReference type="InterPro" id="IPR042115">
    <property type="entry name" value="PriA_3primeBD_sf"/>
</dbReference>
<keyword evidence="3" id="KW-0479">Metal-binding</keyword>
<dbReference type="InterPro" id="IPR005259">
    <property type="entry name" value="PriA"/>
</dbReference>
<evidence type="ECO:0000256" key="3">
    <source>
        <dbReference type="ARBA" id="ARBA00022723"/>
    </source>
</evidence>
<evidence type="ECO:0000259" key="11">
    <source>
        <dbReference type="Pfam" id="PF17764"/>
    </source>
</evidence>
<dbReference type="GO" id="GO:0043138">
    <property type="term" value="F:3'-5' DNA helicase activity"/>
    <property type="evidence" value="ECO:0007669"/>
    <property type="project" value="TreeGrafter"/>
</dbReference>
<dbReference type="NCBIfam" id="TIGR00595">
    <property type="entry name" value="priA"/>
    <property type="match status" value="1"/>
</dbReference>
<dbReference type="Gene3D" id="3.40.50.300">
    <property type="entry name" value="P-loop containing nucleotide triphosphate hydrolases"/>
    <property type="match status" value="1"/>
</dbReference>
<keyword evidence="2" id="KW-0235">DNA replication</keyword>
<evidence type="ECO:0000313" key="13">
    <source>
        <dbReference type="EMBL" id="OHA48170.1"/>
    </source>
</evidence>
<dbReference type="SUPFAM" id="SSF52540">
    <property type="entry name" value="P-loop containing nucleoside triphosphate hydrolases"/>
    <property type="match status" value="1"/>
</dbReference>
<keyword evidence="1" id="KW-0639">Primosome</keyword>
<evidence type="ECO:0000256" key="4">
    <source>
        <dbReference type="ARBA" id="ARBA00022741"/>
    </source>
</evidence>
<dbReference type="GO" id="GO:0005524">
    <property type="term" value="F:ATP binding"/>
    <property type="evidence" value="ECO:0007669"/>
    <property type="project" value="UniProtKB-KW"/>
</dbReference>
<evidence type="ECO:0000256" key="1">
    <source>
        <dbReference type="ARBA" id="ARBA00022515"/>
    </source>
</evidence>
<evidence type="ECO:0000313" key="14">
    <source>
        <dbReference type="Proteomes" id="UP000177629"/>
    </source>
</evidence>
<dbReference type="GO" id="GO:0006302">
    <property type="term" value="P:double-strand break repair"/>
    <property type="evidence" value="ECO:0007669"/>
    <property type="project" value="InterPro"/>
</dbReference>
<dbReference type="Gene3D" id="3.40.1440.60">
    <property type="entry name" value="PriA, 3(prime) DNA-binding domain"/>
    <property type="match status" value="1"/>
</dbReference>
<dbReference type="Pfam" id="PF17764">
    <property type="entry name" value="PriA_3primeBD"/>
    <property type="match status" value="1"/>
</dbReference>